<keyword evidence="6 9" id="KW-0472">Membrane</keyword>
<evidence type="ECO:0000256" key="5">
    <source>
        <dbReference type="ARBA" id="ARBA00022989"/>
    </source>
</evidence>
<keyword evidence="8 10" id="KW-0496">Mitochondrion</keyword>
<evidence type="ECO:0000256" key="1">
    <source>
        <dbReference type="ARBA" id="ARBA00004141"/>
    </source>
</evidence>
<keyword evidence="7" id="KW-0520">NAD</keyword>
<feature type="transmembrane region" description="Helical" evidence="9">
    <location>
        <begin position="71"/>
        <end position="91"/>
    </location>
</feature>
<dbReference type="Pfam" id="PF00146">
    <property type="entry name" value="NADHdh"/>
    <property type="match status" value="1"/>
</dbReference>
<dbReference type="EMBL" id="EU239687">
    <property type="protein sequence ID" value="ABW76486.1"/>
    <property type="molecule type" value="Genomic_DNA"/>
</dbReference>
<comment type="similarity">
    <text evidence="2 7">Belongs to the complex I subunit 1 family.</text>
</comment>
<evidence type="ECO:0000256" key="2">
    <source>
        <dbReference type="ARBA" id="ARBA00010535"/>
    </source>
</evidence>
<geneLocation type="mitochondrion" evidence="10"/>
<evidence type="ECO:0000256" key="9">
    <source>
        <dbReference type="SAM" id="Phobius"/>
    </source>
</evidence>
<evidence type="ECO:0000256" key="4">
    <source>
        <dbReference type="ARBA" id="ARBA00022692"/>
    </source>
</evidence>
<keyword evidence="8" id="KW-0830">Ubiquinone</keyword>
<dbReference type="InterPro" id="IPR001694">
    <property type="entry name" value="NADH_UbQ_OxRdtase_su1/FPO"/>
</dbReference>
<dbReference type="EC" id="7.1.1.2" evidence="8"/>
<dbReference type="PROSITE" id="PS00668">
    <property type="entry name" value="COMPLEX1_ND1_2"/>
    <property type="match status" value="1"/>
</dbReference>
<dbReference type="GO" id="GO:0005743">
    <property type="term" value="C:mitochondrial inner membrane"/>
    <property type="evidence" value="ECO:0007669"/>
    <property type="project" value="UniProtKB-SubCell"/>
</dbReference>
<organism evidence="10">
    <name type="scientific">Eclysippe vanelli</name>
    <name type="common">Polychaete worm</name>
    <dbReference type="NCBI Taxonomy" id="479700"/>
    <lineage>
        <taxon>Eukaryota</taxon>
        <taxon>Metazoa</taxon>
        <taxon>Spiralia</taxon>
        <taxon>Lophotrochozoa</taxon>
        <taxon>Annelida</taxon>
        <taxon>Polychaeta</taxon>
        <taxon>Sedentaria</taxon>
        <taxon>Canalipalpata</taxon>
        <taxon>Terebellida</taxon>
        <taxon>Terebelliformia</taxon>
        <taxon>Ampharetidae</taxon>
        <taxon>Eclysippe</taxon>
    </lineage>
</organism>
<dbReference type="HAMAP" id="MF_01350">
    <property type="entry name" value="NDH1_NuoH"/>
    <property type="match status" value="1"/>
</dbReference>
<feature type="transmembrane region" description="Helical" evidence="9">
    <location>
        <begin position="251"/>
        <end position="272"/>
    </location>
</feature>
<comment type="catalytic activity">
    <reaction evidence="8">
        <text>a ubiquinone + NADH + 5 H(+)(in) = a ubiquinol + NAD(+) + 4 H(+)(out)</text>
        <dbReference type="Rhea" id="RHEA:29091"/>
        <dbReference type="Rhea" id="RHEA-COMP:9565"/>
        <dbReference type="Rhea" id="RHEA-COMP:9566"/>
        <dbReference type="ChEBI" id="CHEBI:15378"/>
        <dbReference type="ChEBI" id="CHEBI:16389"/>
        <dbReference type="ChEBI" id="CHEBI:17976"/>
        <dbReference type="ChEBI" id="CHEBI:57540"/>
        <dbReference type="ChEBI" id="CHEBI:57945"/>
        <dbReference type="EC" id="7.1.1.2"/>
    </reaction>
</comment>
<keyword evidence="4 7" id="KW-0812">Transmembrane</keyword>
<dbReference type="AlphaFoldDB" id="B3TJY0"/>
<feature type="transmembrane region" description="Helical" evidence="9">
    <location>
        <begin position="222"/>
        <end position="245"/>
    </location>
</feature>
<gene>
    <name evidence="10" type="primary">ND1</name>
</gene>
<feature type="transmembrane region" description="Helical" evidence="9">
    <location>
        <begin position="172"/>
        <end position="193"/>
    </location>
</feature>
<evidence type="ECO:0000256" key="3">
    <source>
        <dbReference type="ARBA" id="ARBA00021009"/>
    </source>
</evidence>
<keyword evidence="5 9" id="KW-1133">Transmembrane helix</keyword>
<evidence type="ECO:0000256" key="8">
    <source>
        <dbReference type="RuleBase" id="RU000473"/>
    </source>
</evidence>
<dbReference type="InterPro" id="IPR018086">
    <property type="entry name" value="NADH_UbQ_OxRdtase_su1_CS"/>
</dbReference>
<feature type="transmembrane region" description="Helical" evidence="9">
    <location>
        <begin position="145"/>
        <end position="166"/>
    </location>
</feature>
<dbReference type="PANTHER" id="PTHR11432">
    <property type="entry name" value="NADH DEHYDROGENASE SUBUNIT 1"/>
    <property type="match status" value="1"/>
</dbReference>
<dbReference type="PANTHER" id="PTHR11432:SF3">
    <property type="entry name" value="NADH-UBIQUINONE OXIDOREDUCTASE CHAIN 1"/>
    <property type="match status" value="1"/>
</dbReference>
<name>B3TJY0_ECLVA</name>
<feature type="transmembrane region" description="Helical" evidence="9">
    <location>
        <begin position="292"/>
        <end position="310"/>
    </location>
</feature>
<evidence type="ECO:0000256" key="7">
    <source>
        <dbReference type="RuleBase" id="RU000471"/>
    </source>
</evidence>
<dbReference type="GO" id="GO:0008137">
    <property type="term" value="F:NADH dehydrogenase (ubiquinone) activity"/>
    <property type="evidence" value="ECO:0007669"/>
    <property type="project" value="UniProtKB-EC"/>
</dbReference>
<evidence type="ECO:0000256" key="6">
    <source>
        <dbReference type="ARBA" id="ARBA00023136"/>
    </source>
</evidence>
<dbReference type="PROSITE" id="PS00667">
    <property type="entry name" value="COMPLEX1_ND1_1"/>
    <property type="match status" value="1"/>
</dbReference>
<evidence type="ECO:0000313" key="10">
    <source>
        <dbReference type="EMBL" id="ABW76486.1"/>
    </source>
</evidence>
<reference evidence="10" key="1">
    <citation type="journal article" date="2008" name="Gene">
        <title>Phylogenetic information from three mitochondrial genomes of Terebelliformia (Annelida) worms and duplication of the methionine tRNA.</title>
        <authorList>
            <person name="Zhong M."/>
            <person name="Struck T.H."/>
            <person name="Halanych K.M."/>
        </authorList>
    </citation>
    <scope>NUCLEOTIDE SEQUENCE</scope>
</reference>
<feature type="transmembrane region" description="Helical" evidence="9">
    <location>
        <begin position="103"/>
        <end position="124"/>
    </location>
</feature>
<accession>B3TJY0</accession>
<comment type="subcellular location">
    <subcellularLocation>
        <location evidence="1">Membrane</location>
        <topology evidence="1">Multi-pass membrane protein</topology>
    </subcellularLocation>
    <subcellularLocation>
        <location evidence="7">Mitochondrion inner membrane</location>
        <topology evidence="7">Multi-pass membrane protein</topology>
    </subcellularLocation>
</comment>
<proteinExistence type="inferred from homology"/>
<dbReference type="GO" id="GO:0003954">
    <property type="term" value="F:NADH dehydrogenase activity"/>
    <property type="evidence" value="ECO:0007669"/>
    <property type="project" value="TreeGrafter"/>
</dbReference>
<protein>
    <recommendedName>
        <fullName evidence="3 8">NADH-ubiquinone oxidoreductase chain 1</fullName>
        <ecNumber evidence="8">7.1.1.2</ecNumber>
    </recommendedName>
</protein>
<sequence length="311" mass="35610">MVFSFYFSIIVTFICAMLSMSFYTLFERKALGYFQNRKGPNKVGLMGVPQPFADAIKLFSKERMFPKNANMMPFSVSPVFGLLLSLMMWSLFPHCYPSVLNKFGVLVFLIISSLSIYGVMIAGWSSNSKYALLGSLRGVAQTISYEVSMTLILLSPLCVYCCFNMNMFYRMIFSIPVILFYHLFFMWVVSILAETNRTPFDFAEGESELVSGFNTEYSAFQFAILFMAEYASIIVVSMLSVSFFFHSISMFNLTTVLLVTWCMVISFGFIWARGSFPRMRYDKLMSLTWKTFLPMSISVLIIVCPLFTLMI</sequence>
<feature type="transmembrane region" description="Helical" evidence="9">
    <location>
        <begin position="6"/>
        <end position="26"/>
    </location>
</feature>
<dbReference type="GO" id="GO:0009060">
    <property type="term" value="P:aerobic respiration"/>
    <property type="evidence" value="ECO:0007669"/>
    <property type="project" value="TreeGrafter"/>
</dbReference>